<feature type="domain" description="Helicase C-terminal" evidence="29">
    <location>
        <begin position="1083"/>
        <end position="1246"/>
    </location>
</feature>
<dbReference type="PANTHER" id="PTHR45626:SF50">
    <property type="entry name" value="TRANSCRIPTION TERMINATION FACTOR 2"/>
    <property type="match status" value="1"/>
</dbReference>
<dbReference type="GO" id="GO:0005681">
    <property type="term" value="C:spliceosomal complex"/>
    <property type="evidence" value="ECO:0007669"/>
    <property type="project" value="UniProtKB-KW"/>
</dbReference>
<keyword evidence="4" id="KW-0806">Transcription termination</keyword>
<dbReference type="PROSITE" id="PS51999">
    <property type="entry name" value="ZF_GRF"/>
    <property type="match status" value="1"/>
</dbReference>
<evidence type="ECO:0000256" key="21">
    <source>
        <dbReference type="ARBA" id="ARBA00055750"/>
    </source>
</evidence>
<comment type="similarity">
    <text evidence="3">Belongs to the SNF2/RAD54 helicase family.</text>
</comment>
<dbReference type="GO" id="GO:0006281">
    <property type="term" value="P:DNA repair"/>
    <property type="evidence" value="ECO:0007669"/>
    <property type="project" value="TreeGrafter"/>
</dbReference>
<dbReference type="Proteomes" id="UP000288216">
    <property type="component" value="Unassembled WGS sequence"/>
</dbReference>
<dbReference type="OrthoDB" id="423559at2759"/>
<dbReference type="InterPro" id="IPR027417">
    <property type="entry name" value="P-loop_NTPase"/>
</dbReference>
<evidence type="ECO:0000256" key="26">
    <source>
        <dbReference type="PROSITE-ProRule" id="PRU01343"/>
    </source>
</evidence>
<evidence type="ECO:0000256" key="15">
    <source>
        <dbReference type="ARBA" id="ARBA00022840"/>
    </source>
</evidence>
<sequence length="1251" mass="139394">MRRKSVIGVWWHVMMVGGDHPEAGQTVVRQAGNQSEMEKVLCEEHGIPCFLKTGVRDGATKGKSFYVCGNRGSSPCAFTQLADIPVSHCLIHEGSVVELQAISRKSDSQFYRLYYRCAKGKVDNLKWCGTVPWQGLNSKLPSTEADAYHVAWQFRHPKKEERNPFRVPSENRKPSTWESDTNNGSSQETVFERNKKHNEDEGERLKLNVLPVTEKQVMKNPPGGFRITEKSSVEAEKPAAMDSEGAQREVIHHLPCDAGTESTDSSKTKGHNLPYFKPCGLLANDKENLSKPSPATERDKVQLESEKKHVHEESSKHTSHHGNTTTTSSGHSKAEQQSASKKSQCSCENEKSSSTQKCCTTRVPHQTELKDAQQNCSGQTQQTIKYTAARDCSVTSTHNSDSNRKENKEIKPYGRMHAEVPVCIEAENNCSKLEQSTLPSQSVDTKQTEVARETSIGNGQRTITMFPGFEYMSAPTEAKKTAALHNQLTAQLKQKKNTLRTVNVAALPDKGQRLINQVKDLEDALGALCLSPTDDNGKGEETRNSQINPFDKSGTILLNDPVPYQDPRSDAATSRFNDASSLGSSQFCNQMYRANCQQPGLYGGRMTEDRLLTVKNMTSEAIEQLHKSLESGPKISDEAEDPPYLKVPLLVHQKQALAWLLWREKQKPSGGILADDMGLGKTLTMIALILAQRCKGKKEKEKKPEEWISKTDSTLVISCGTLIICPASIIHHWKKEIERHVCARKISIYMYHGPKREQSAKALSEFDVVVTTYSLVAKEIPVKKEKGQCATKDEEANALTETKSSHSPLLKIAWTRIILDEAHNIKNPQVQTSMAVCEVQARTRWAVTGTPIQNNLLDMYSLLKFLRCSPFDEFKLWKNQVDTGTKKGGERLNIITKSLLLRRMKDQRDTSGKPLVSLPQKRNRSHRLKLSEEEEAVYNVLFARSRSTLQSYLKRHEGKDFKADSSPGTDNPFSRVAREFDIESVNGGPSSAQKTSHTSSTVHILSMLLRLRQCCCHLSLLKTALSQTEMESEGITLSLEEQLNALSLSEFTASDTKPTVTLNGTSFKAHLFESTRKSTKISALLEELKAIKSGPESQKSVIISQWTSMLNVVAGHLDQMSLSYVTLDGSVTPKRRMDLVEEFNTNPKGPQAMLVSLCAGGVGLNLIGGNHLFLLDMHWNPALEEQASDRIYRVGQRKNVTVHRFVCEGTIEDKIFELQEKKKELAKKVLSGTGGSFTKLTLADLRNLFGV</sequence>
<comment type="caution">
    <text evidence="31">The sequence shown here is derived from an EMBL/GenBank/DDBJ whole genome shotgun (WGS) entry which is preliminary data.</text>
</comment>
<dbReference type="PANTHER" id="PTHR45626">
    <property type="entry name" value="TRANSCRIPTION TERMINATION FACTOR 2-RELATED"/>
    <property type="match status" value="1"/>
</dbReference>
<dbReference type="InterPro" id="IPR038718">
    <property type="entry name" value="SNF2-like_sf"/>
</dbReference>
<evidence type="ECO:0000256" key="5">
    <source>
        <dbReference type="ARBA" id="ARBA00022490"/>
    </source>
</evidence>
<dbReference type="AlphaFoldDB" id="A0A401NGF3"/>
<evidence type="ECO:0000256" key="16">
    <source>
        <dbReference type="ARBA" id="ARBA00023015"/>
    </source>
</evidence>
<evidence type="ECO:0000256" key="23">
    <source>
        <dbReference type="ARBA" id="ARBA00070113"/>
    </source>
</evidence>
<evidence type="ECO:0000256" key="2">
    <source>
        <dbReference type="ARBA" id="ARBA00004496"/>
    </source>
</evidence>
<keyword evidence="20" id="KW-0539">Nucleus</keyword>
<dbReference type="SMART" id="SM00487">
    <property type="entry name" value="DEXDc"/>
    <property type="match status" value="1"/>
</dbReference>
<feature type="compositionally biased region" description="Basic and acidic residues" evidence="27">
    <location>
        <begin position="190"/>
        <end position="200"/>
    </location>
</feature>
<reference evidence="31 32" key="1">
    <citation type="journal article" date="2018" name="Nat. Ecol. Evol.">
        <title>Shark genomes provide insights into elasmobranch evolution and the origin of vertebrates.</title>
        <authorList>
            <person name="Hara Y"/>
            <person name="Yamaguchi K"/>
            <person name="Onimaru K"/>
            <person name="Kadota M"/>
            <person name="Koyanagi M"/>
            <person name="Keeley SD"/>
            <person name="Tatsumi K"/>
            <person name="Tanaka K"/>
            <person name="Motone F"/>
            <person name="Kageyama Y"/>
            <person name="Nozu R"/>
            <person name="Adachi N"/>
            <person name="Nishimura O"/>
            <person name="Nakagawa R"/>
            <person name="Tanegashima C"/>
            <person name="Kiyatake I"/>
            <person name="Matsumoto R"/>
            <person name="Murakumo K"/>
            <person name="Nishida K"/>
            <person name="Terakita A"/>
            <person name="Kuratani S"/>
            <person name="Sato K"/>
            <person name="Hyodo S Kuraku.S."/>
        </authorList>
    </citation>
    <scope>NUCLEOTIDE SEQUENCE [LARGE SCALE GENOMIC DNA]</scope>
</reference>
<keyword evidence="19" id="KW-0508">mRNA splicing</keyword>
<dbReference type="PROSITE" id="PS51194">
    <property type="entry name" value="HELICASE_CTER"/>
    <property type="match status" value="1"/>
</dbReference>
<evidence type="ECO:0000313" key="31">
    <source>
        <dbReference type="EMBL" id="GCB60022.1"/>
    </source>
</evidence>
<feature type="domain" description="GRF-type" evidence="30">
    <location>
        <begin position="42"/>
        <end position="85"/>
    </location>
</feature>
<dbReference type="GO" id="GO:0006353">
    <property type="term" value="P:DNA-templated transcription termination"/>
    <property type="evidence" value="ECO:0007669"/>
    <property type="project" value="UniProtKB-KW"/>
</dbReference>
<dbReference type="CDD" id="cd18793">
    <property type="entry name" value="SF2_C_SNF"/>
    <property type="match status" value="1"/>
</dbReference>
<dbReference type="CDD" id="cd18072">
    <property type="entry name" value="DEXHc_TTF2"/>
    <property type="match status" value="1"/>
</dbReference>
<dbReference type="GO" id="GO:0006397">
    <property type="term" value="P:mRNA processing"/>
    <property type="evidence" value="ECO:0007669"/>
    <property type="project" value="UniProtKB-KW"/>
</dbReference>
<comment type="subcellular location">
    <subcellularLocation>
        <location evidence="2">Cytoplasm</location>
    </subcellularLocation>
    <subcellularLocation>
        <location evidence="1">Nucleus</location>
    </subcellularLocation>
</comment>
<keyword evidence="9" id="KW-0747">Spliceosome</keyword>
<keyword evidence="8" id="KW-0479">Metal-binding</keyword>
<feature type="region of interest" description="Disordered" evidence="27">
    <location>
        <begin position="282"/>
        <end position="346"/>
    </location>
</feature>
<keyword evidence="13" id="KW-0347">Helicase</keyword>
<evidence type="ECO:0000256" key="4">
    <source>
        <dbReference type="ARBA" id="ARBA00022472"/>
    </source>
</evidence>
<evidence type="ECO:0000256" key="18">
    <source>
        <dbReference type="ARBA" id="ARBA00023163"/>
    </source>
</evidence>
<evidence type="ECO:0000256" key="3">
    <source>
        <dbReference type="ARBA" id="ARBA00007025"/>
    </source>
</evidence>
<evidence type="ECO:0000259" key="30">
    <source>
        <dbReference type="PROSITE" id="PS51999"/>
    </source>
</evidence>
<evidence type="ECO:0000256" key="17">
    <source>
        <dbReference type="ARBA" id="ARBA00023125"/>
    </source>
</evidence>
<keyword evidence="10" id="KW-0547">Nucleotide-binding</keyword>
<organism evidence="31 32">
    <name type="scientific">Scyliorhinus torazame</name>
    <name type="common">Cloudy catshark</name>
    <name type="synonym">Catulus torazame</name>
    <dbReference type="NCBI Taxonomy" id="75743"/>
    <lineage>
        <taxon>Eukaryota</taxon>
        <taxon>Metazoa</taxon>
        <taxon>Chordata</taxon>
        <taxon>Craniata</taxon>
        <taxon>Vertebrata</taxon>
        <taxon>Chondrichthyes</taxon>
        <taxon>Elasmobranchii</taxon>
        <taxon>Galeomorphii</taxon>
        <taxon>Galeoidea</taxon>
        <taxon>Carcharhiniformes</taxon>
        <taxon>Scyliorhinidae</taxon>
        <taxon>Scyliorhinus</taxon>
    </lineage>
</organism>
<evidence type="ECO:0000256" key="19">
    <source>
        <dbReference type="ARBA" id="ARBA00023187"/>
    </source>
</evidence>
<dbReference type="STRING" id="75743.A0A401NGF3"/>
<dbReference type="GO" id="GO:0016787">
    <property type="term" value="F:hydrolase activity"/>
    <property type="evidence" value="ECO:0007669"/>
    <property type="project" value="UniProtKB-KW"/>
</dbReference>
<evidence type="ECO:0000259" key="28">
    <source>
        <dbReference type="PROSITE" id="PS51192"/>
    </source>
</evidence>
<keyword evidence="6" id="KW-0597">Phosphoprotein</keyword>
<dbReference type="Pfam" id="PF00176">
    <property type="entry name" value="SNF2-rel_dom"/>
    <property type="match status" value="1"/>
</dbReference>
<evidence type="ECO:0000256" key="6">
    <source>
        <dbReference type="ARBA" id="ARBA00022553"/>
    </source>
</evidence>
<name>A0A401NGF3_SCYTO</name>
<evidence type="ECO:0000256" key="1">
    <source>
        <dbReference type="ARBA" id="ARBA00004123"/>
    </source>
</evidence>
<dbReference type="GO" id="GO:0005524">
    <property type="term" value="F:ATP binding"/>
    <property type="evidence" value="ECO:0007669"/>
    <property type="project" value="UniProtKB-KW"/>
</dbReference>
<evidence type="ECO:0000256" key="12">
    <source>
        <dbReference type="ARBA" id="ARBA00022801"/>
    </source>
</evidence>
<evidence type="ECO:0000256" key="13">
    <source>
        <dbReference type="ARBA" id="ARBA00022806"/>
    </source>
</evidence>
<dbReference type="GO" id="GO:0005737">
    <property type="term" value="C:cytoplasm"/>
    <property type="evidence" value="ECO:0007669"/>
    <property type="project" value="UniProtKB-SubCell"/>
</dbReference>
<keyword evidence="17" id="KW-0238">DNA-binding</keyword>
<evidence type="ECO:0000256" key="9">
    <source>
        <dbReference type="ARBA" id="ARBA00022728"/>
    </source>
</evidence>
<dbReference type="InterPro" id="IPR010666">
    <property type="entry name" value="Znf_GRF"/>
</dbReference>
<evidence type="ECO:0000313" key="32">
    <source>
        <dbReference type="Proteomes" id="UP000288216"/>
    </source>
</evidence>
<dbReference type="OMA" id="IVSQWTN"/>
<dbReference type="Gene3D" id="3.40.50.10810">
    <property type="entry name" value="Tandem AAA-ATPase domain"/>
    <property type="match status" value="1"/>
</dbReference>
<dbReference type="GO" id="GO:0003677">
    <property type="term" value="F:DNA binding"/>
    <property type="evidence" value="ECO:0007669"/>
    <property type="project" value="UniProtKB-KW"/>
</dbReference>
<keyword evidence="11 26" id="KW-0863">Zinc-finger</keyword>
<dbReference type="InterPro" id="IPR001650">
    <property type="entry name" value="Helicase_C-like"/>
</dbReference>
<dbReference type="GO" id="GO:0008094">
    <property type="term" value="F:ATP-dependent activity, acting on DNA"/>
    <property type="evidence" value="ECO:0007669"/>
    <property type="project" value="UniProtKB-ARBA"/>
</dbReference>
<dbReference type="PROSITE" id="PS51192">
    <property type="entry name" value="HELICASE_ATP_BIND_1"/>
    <property type="match status" value="1"/>
</dbReference>
<evidence type="ECO:0000256" key="22">
    <source>
        <dbReference type="ARBA" id="ARBA00063699"/>
    </source>
</evidence>
<evidence type="ECO:0000259" key="29">
    <source>
        <dbReference type="PROSITE" id="PS51194"/>
    </source>
</evidence>
<dbReference type="InterPro" id="IPR049730">
    <property type="entry name" value="SNF2/RAD54-like_C"/>
</dbReference>
<dbReference type="SMART" id="SM00490">
    <property type="entry name" value="HELICc"/>
    <property type="match status" value="1"/>
</dbReference>
<keyword evidence="32" id="KW-1185">Reference proteome</keyword>
<dbReference type="GO" id="GO:0008380">
    <property type="term" value="P:RNA splicing"/>
    <property type="evidence" value="ECO:0007669"/>
    <property type="project" value="UniProtKB-KW"/>
</dbReference>
<dbReference type="Pfam" id="PF00271">
    <property type="entry name" value="Helicase_C"/>
    <property type="match status" value="1"/>
</dbReference>
<keyword evidence="15" id="KW-0067">ATP-binding</keyword>
<feature type="domain" description="Helicase ATP-binding" evidence="28">
    <location>
        <begin position="662"/>
        <end position="869"/>
    </location>
</feature>
<evidence type="ECO:0000256" key="11">
    <source>
        <dbReference type="ARBA" id="ARBA00022771"/>
    </source>
</evidence>
<dbReference type="GO" id="GO:0008270">
    <property type="term" value="F:zinc ion binding"/>
    <property type="evidence" value="ECO:0007669"/>
    <property type="project" value="UniProtKB-KW"/>
</dbReference>
<dbReference type="InterPro" id="IPR050628">
    <property type="entry name" value="SNF2_RAD54_helicase_TF"/>
</dbReference>
<evidence type="ECO:0000256" key="10">
    <source>
        <dbReference type="ARBA" id="ARBA00022741"/>
    </source>
</evidence>
<evidence type="ECO:0000256" key="25">
    <source>
        <dbReference type="ARBA" id="ARBA00082628"/>
    </source>
</evidence>
<feature type="region of interest" description="Disordered" evidence="27">
    <location>
        <begin position="217"/>
        <end position="246"/>
    </location>
</feature>
<feature type="compositionally biased region" description="Low complexity" evidence="27">
    <location>
        <begin position="321"/>
        <end position="346"/>
    </location>
</feature>
<dbReference type="InterPro" id="IPR000330">
    <property type="entry name" value="SNF2_N"/>
</dbReference>
<feature type="compositionally biased region" description="Polar residues" evidence="27">
    <location>
        <begin position="176"/>
        <end position="189"/>
    </location>
</feature>
<evidence type="ECO:0000256" key="24">
    <source>
        <dbReference type="ARBA" id="ARBA00079067"/>
    </source>
</evidence>
<keyword evidence="16" id="KW-0805">Transcription regulation</keyword>
<evidence type="ECO:0000256" key="20">
    <source>
        <dbReference type="ARBA" id="ARBA00023242"/>
    </source>
</evidence>
<keyword evidence="7" id="KW-0507">mRNA processing</keyword>
<keyword evidence="18" id="KW-0804">Transcription</keyword>
<dbReference type="InterPro" id="IPR014001">
    <property type="entry name" value="Helicase_ATP-bd"/>
</dbReference>
<dbReference type="FunFam" id="3.40.50.10810:FF:000043">
    <property type="entry name" value="Transcription termination factor 2"/>
    <property type="match status" value="1"/>
</dbReference>
<feature type="compositionally biased region" description="Basic and acidic residues" evidence="27">
    <location>
        <begin position="227"/>
        <end position="246"/>
    </location>
</feature>
<comment type="subunit">
    <text evidence="22">Interacts with CDC5L. Part of the spliceosome.</text>
</comment>
<dbReference type="Gene3D" id="3.40.50.300">
    <property type="entry name" value="P-loop containing nucleotide triphosphate hydrolases"/>
    <property type="match status" value="1"/>
</dbReference>
<evidence type="ECO:0000256" key="8">
    <source>
        <dbReference type="ARBA" id="ARBA00022723"/>
    </source>
</evidence>
<dbReference type="FunFam" id="3.40.50.300:FF:001502">
    <property type="entry name" value="Transcription termination factor 2"/>
    <property type="match status" value="1"/>
</dbReference>
<feature type="region of interest" description="Disordered" evidence="27">
    <location>
        <begin position="532"/>
        <end position="555"/>
    </location>
</feature>
<gene>
    <name evidence="31" type="ORF">scyTo_0009097</name>
</gene>
<keyword evidence="14" id="KW-0862">Zinc</keyword>
<feature type="region of interest" description="Disordered" evidence="27">
    <location>
        <begin position="160"/>
        <end position="200"/>
    </location>
</feature>
<evidence type="ECO:0000256" key="7">
    <source>
        <dbReference type="ARBA" id="ARBA00022664"/>
    </source>
</evidence>
<dbReference type="EMBL" id="BFAA01003625">
    <property type="protein sequence ID" value="GCB60022.1"/>
    <property type="molecule type" value="Genomic_DNA"/>
</dbReference>
<dbReference type="GO" id="GO:0004386">
    <property type="term" value="F:helicase activity"/>
    <property type="evidence" value="ECO:0007669"/>
    <property type="project" value="UniProtKB-KW"/>
</dbReference>
<protein>
    <recommendedName>
        <fullName evidence="23">Transcription termination factor 2</fullName>
    </recommendedName>
    <alternativeName>
        <fullName evidence="25">RNA polymerase II termination factor</fullName>
    </alternativeName>
    <alternativeName>
        <fullName evidence="24">Transcription release factor 2</fullName>
    </alternativeName>
</protein>
<feature type="compositionally biased region" description="Basic and acidic residues" evidence="27">
    <location>
        <begin position="296"/>
        <end position="316"/>
    </location>
</feature>
<keyword evidence="5" id="KW-0963">Cytoplasm</keyword>
<evidence type="ECO:0000256" key="14">
    <source>
        <dbReference type="ARBA" id="ARBA00022833"/>
    </source>
</evidence>
<feature type="compositionally biased region" description="Basic and acidic residues" evidence="27">
    <location>
        <begin position="160"/>
        <end position="175"/>
    </location>
</feature>
<comment type="function">
    <text evidence="21">DsDNA-dependent ATPase which acts as a transcription termination factor by coupling ATP hydrolysis with removal of RNA polymerase II from the DNA template. May contribute to mitotic transcription repression. May also be involved in pre-mRNA splicing.</text>
</comment>
<proteinExistence type="inferred from homology"/>
<dbReference type="SUPFAM" id="SSF52540">
    <property type="entry name" value="P-loop containing nucleoside triphosphate hydrolases"/>
    <property type="match status" value="2"/>
</dbReference>
<keyword evidence="12" id="KW-0378">Hydrolase</keyword>
<evidence type="ECO:0000256" key="27">
    <source>
        <dbReference type="SAM" id="MobiDB-lite"/>
    </source>
</evidence>
<accession>A0A401NGF3</accession>